<dbReference type="Gene3D" id="1.10.287.130">
    <property type="match status" value="1"/>
</dbReference>
<dbReference type="InterPro" id="IPR036097">
    <property type="entry name" value="HisK_dim/P_sf"/>
</dbReference>
<dbReference type="PROSITE" id="PS50109">
    <property type="entry name" value="HIS_KIN"/>
    <property type="match status" value="1"/>
</dbReference>
<evidence type="ECO:0000259" key="17">
    <source>
        <dbReference type="PROSITE" id="PS50885"/>
    </source>
</evidence>
<protein>
    <recommendedName>
        <fullName evidence="3">histidine kinase</fullName>
        <ecNumber evidence="3">2.7.13.3</ecNumber>
    </recommendedName>
</protein>
<feature type="transmembrane region" description="Helical" evidence="15">
    <location>
        <begin position="160"/>
        <end position="180"/>
    </location>
</feature>
<dbReference type="InterPro" id="IPR003594">
    <property type="entry name" value="HATPase_dom"/>
</dbReference>
<feature type="transmembrane region" description="Helical" evidence="15">
    <location>
        <begin position="21"/>
        <end position="42"/>
    </location>
</feature>
<keyword evidence="4" id="KW-1003">Cell membrane</keyword>
<comment type="catalytic activity">
    <reaction evidence="1">
        <text>ATP + protein L-histidine = ADP + protein N-phospho-L-histidine.</text>
        <dbReference type="EC" id="2.7.13.3"/>
    </reaction>
</comment>
<dbReference type="Pfam" id="PF00672">
    <property type="entry name" value="HAMP"/>
    <property type="match status" value="1"/>
</dbReference>
<dbReference type="RefSeq" id="WP_194931682.1">
    <property type="nucleotide sequence ID" value="NZ_JADLZT010000007.1"/>
</dbReference>
<dbReference type="PRINTS" id="PR00344">
    <property type="entry name" value="BCTRLSENSOR"/>
</dbReference>
<keyword evidence="12 15" id="KW-1133">Transmembrane helix</keyword>
<dbReference type="Pfam" id="PF02518">
    <property type="entry name" value="HATPase_c"/>
    <property type="match status" value="1"/>
</dbReference>
<dbReference type="PROSITE" id="PS50885">
    <property type="entry name" value="HAMP"/>
    <property type="match status" value="1"/>
</dbReference>
<accession>A0ABS0B7R8</accession>
<dbReference type="InterPro" id="IPR005467">
    <property type="entry name" value="His_kinase_dom"/>
</dbReference>
<dbReference type="PANTHER" id="PTHR44936:SF5">
    <property type="entry name" value="SENSOR HISTIDINE KINASE ENVZ"/>
    <property type="match status" value="1"/>
</dbReference>
<evidence type="ECO:0000256" key="8">
    <source>
        <dbReference type="ARBA" id="ARBA00022692"/>
    </source>
</evidence>
<feature type="domain" description="Histidine kinase" evidence="16">
    <location>
        <begin position="241"/>
        <end position="442"/>
    </location>
</feature>
<evidence type="ECO:0000256" key="11">
    <source>
        <dbReference type="ARBA" id="ARBA00022840"/>
    </source>
</evidence>
<dbReference type="InterPro" id="IPR003660">
    <property type="entry name" value="HAMP_dom"/>
</dbReference>
<dbReference type="InterPro" id="IPR004358">
    <property type="entry name" value="Sig_transdc_His_kin-like_C"/>
</dbReference>
<reference evidence="18 19" key="1">
    <citation type="submission" date="2020-11" db="EMBL/GenBank/DDBJ databases">
        <title>Draft Genome Sequence and Secondary Metabolite Biosynthetic Potential of the Lysobacter niastensis Type strain DSM 18481.</title>
        <authorList>
            <person name="Turrini P."/>
            <person name="Artuso I."/>
            <person name="Tescari M."/>
            <person name="Lugli G.A."/>
            <person name="Frangipani E."/>
            <person name="Ventura M."/>
            <person name="Visca P."/>
        </authorList>
    </citation>
    <scope>NUCLEOTIDE SEQUENCE [LARGE SCALE GENOMIC DNA]</scope>
    <source>
        <strain evidence="18 19">DSM 18481</strain>
    </source>
</reference>
<dbReference type="Proteomes" id="UP001429984">
    <property type="component" value="Unassembled WGS sequence"/>
</dbReference>
<keyword evidence="8 15" id="KW-0812">Transmembrane</keyword>
<comment type="subcellular location">
    <subcellularLocation>
        <location evidence="2">Cell inner membrane</location>
        <topology evidence="2">Multi-pass membrane protein</topology>
    </subcellularLocation>
</comment>
<evidence type="ECO:0000256" key="12">
    <source>
        <dbReference type="ARBA" id="ARBA00022989"/>
    </source>
</evidence>
<keyword evidence="6" id="KW-0597">Phosphoprotein</keyword>
<keyword evidence="13" id="KW-0902">Two-component regulatory system</keyword>
<evidence type="ECO:0000256" key="15">
    <source>
        <dbReference type="SAM" id="Phobius"/>
    </source>
</evidence>
<name>A0ABS0B7R8_9GAMM</name>
<gene>
    <name evidence="18" type="ORF">IU514_13665</name>
</gene>
<dbReference type="SUPFAM" id="SSF47384">
    <property type="entry name" value="Homodimeric domain of signal transducing histidine kinase"/>
    <property type="match status" value="1"/>
</dbReference>
<dbReference type="CDD" id="cd06225">
    <property type="entry name" value="HAMP"/>
    <property type="match status" value="1"/>
</dbReference>
<dbReference type="InterPro" id="IPR003661">
    <property type="entry name" value="HisK_dim/P_dom"/>
</dbReference>
<evidence type="ECO:0000256" key="2">
    <source>
        <dbReference type="ARBA" id="ARBA00004429"/>
    </source>
</evidence>
<sequence length="447" mass="48340">MSTLVPSPLSRLLPRTMASRLYLILFAGLLIAHGLSFALLFYERYTSATSLMLSNAQRDVATAVAVLDHVPAAERARWTPLLERKAFRYILGPGTTGGPLDSDRAREITHLMSVALGSKYPLRVNAVSKSPERFHIHLRLSDGSPLTIEVTPSPLPIAQWLPFVFVAQLLLLLLCAWVAVRLATRPLARLASAAESVSPSGDGPRLQAEGPVEVATAVSAFNAMQDRIARYLRERLQILAAISHDLQTPITRMRLRTEAMDDSPERGKLIGDLAEMEHLVRDGIAYARSAHGASEAPRRLDLDAFIDSLVLDYQDVGKPVTLSGRIGEPVTTRPLALRRVLGNLVDNAIKYAGGAELQVDRHGEAEVTISVLDRGPGIPDGELESVMQPFYRLEASRNRDTGGAGLGLAIAQQLALSIGGSLTLRNRDGGGLRATLTLVDLAQGAKN</sequence>
<evidence type="ECO:0000256" key="6">
    <source>
        <dbReference type="ARBA" id="ARBA00022553"/>
    </source>
</evidence>
<evidence type="ECO:0000256" key="13">
    <source>
        <dbReference type="ARBA" id="ARBA00023012"/>
    </source>
</evidence>
<evidence type="ECO:0000256" key="10">
    <source>
        <dbReference type="ARBA" id="ARBA00022777"/>
    </source>
</evidence>
<proteinExistence type="predicted"/>
<evidence type="ECO:0000256" key="5">
    <source>
        <dbReference type="ARBA" id="ARBA00022519"/>
    </source>
</evidence>
<feature type="domain" description="HAMP" evidence="17">
    <location>
        <begin position="181"/>
        <end position="233"/>
    </location>
</feature>
<evidence type="ECO:0000256" key="4">
    <source>
        <dbReference type="ARBA" id="ARBA00022475"/>
    </source>
</evidence>
<evidence type="ECO:0000313" key="18">
    <source>
        <dbReference type="EMBL" id="MBF6025074.1"/>
    </source>
</evidence>
<keyword evidence="9" id="KW-0547">Nucleotide-binding</keyword>
<dbReference type="EC" id="2.7.13.3" evidence="3"/>
<evidence type="ECO:0000313" key="19">
    <source>
        <dbReference type="Proteomes" id="UP001429984"/>
    </source>
</evidence>
<dbReference type="SUPFAM" id="SSF55874">
    <property type="entry name" value="ATPase domain of HSP90 chaperone/DNA topoisomerase II/histidine kinase"/>
    <property type="match status" value="1"/>
</dbReference>
<keyword evidence="10 18" id="KW-0418">Kinase</keyword>
<keyword evidence="14 15" id="KW-0472">Membrane</keyword>
<dbReference type="InterPro" id="IPR050980">
    <property type="entry name" value="2C_sensor_his_kinase"/>
</dbReference>
<comment type="caution">
    <text evidence="18">The sequence shown here is derived from an EMBL/GenBank/DDBJ whole genome shotgun (WGS) entry which is preliminary data.</text>
</comment>
<dbReference type="SMART" id="SM00387">
    <property type="entry name" value="HATPase_c"/>
    <property type="match status" value="1"/>
</dbReference>
<dbReference type="EMBL" id="JADLZT010000007">
    <property type="protein sequence ID" value="MBF6025074.1"/>
    <property type="molecule type" value="Genomic_DNA"/>
</dbReference>
<dbReference type="PANTHER" id="PTHR44936">
    <property type="entry name" value="SENSOR PROTEIN CREC"/>
    <property type="match status" value="1"/>
</dbReference>
<keyword evidence="19" id="KW-1185">Reference proteome</keyword>
<keyword evidence="7" id="KW-0808">Transferase</keyword>
<organism evidence="18 19">
    <name type="scientific">Lysobacter niastensis</name>
    <dbReference type="NCBI Taxonomy" id="380629"/>
    <lineage>
        <taxon>Bacteria</taxon>
        <taxon>Pseudomonadati</taxon>
        <taxon>Pseudomonadota</taxon>
        <taxon>Gammaproteobacteria</taxon>
        <taxon>Lysobacterales</taxon>
        <taxon>Lysobacteraceae</taxon>
        <taxon>Lysobacter</taxon>
    </lineage>
</organism>
<dbReference type="SMART" id="SM00304">
    <property type="entry name" value="HAMP"/>
    <property type="match status" value="1"/>
</dbReference>
<keyword evidence="11" id="KW-0067">ATP-binding</keyword>
<dbReference type="Gene3D" id="3.30.565.10">
    <property type="entry name" value="Histidine kinase-like ATPase, C-terminal domain"/>
    <property type="match status" value="1"/>
</dbReference>
<dbReference type="CDD" id="cd00082">
    <property type="entry name" value="HisKA"/>
    <property type="match status" value="1"/>
</dbReference>
<keyword evidence="5" id="KW-0997">Cell inner membrane</keyword>
<evidence type="ECO:0000256" key="14">
    <source>
        <dbReference type="ARBA" id="ARBA00023136"/>
    </source>
</evidence>
<evidence type="ECO:0000259" key="16">
    <source>
        <dbReference type="PROSITE" id="PS50109"/>
    </source>
</evidence>
<evidence type="ECO:0000256" key="1">
    <source>
        <dbReference type="ARBA" id="ARBA00000085"/>
    </source>
</evidence>
<dbReference type="InterPro" id="IPR036890">
    <property type="entry name" value="HATPase_C_sf"/>
</dbReference>
<evidence type="ECO:0000256" key="3">
    <source>
        <dbReference type="ARBA" id="ARBA00012438"/>
    </source>
</evidence>
<evidence type="ECO:0000256" key="7">
    <source>
        <dbReference type="ARBA" id="ARBA00022679"/>
    </source>
</evidence>
<dbReference type="SMART" id="SM00388">
    <property type="entry name" value="HisKA"/>
    <property type="match status" value="1"/>
</dbReference>
<evidence type="ECO:0000256" key="9">
    <source>
        <dbReference type="ARBA" id="ARBA00022741"/>
    </source>
</evidence>
<dbReference type="GO" id="GO:0016301">
    <property type="term" value="F:kinase activity"/>
    <property type="evidence" value="ECO:0007669"/>
    <property type="project" value="UniProtKB-KW"/>
</dbReference>